<gene>
    <name evidence="1" type="ORF">IAD31_05480</name>
</gene>
<protein>
    <submittedName>
        <fullName evidence="1">Uncharacterized protein</fullName>
    </submittedName>
</protein>
<proteinExistence type="predicted"/>
<dbReference type="EMBL" id="DVFO01000051">
    <property type="protein sequence ID" value="HIQ61029.1"/>
    <property type="molecule type" value="Genomic_DNA"/>
</dbReference>
<dbReference type="Proteomes" id="UP000886879">
    <property type="component" value="Unassembled WGS sequence"/>
</dbReference>
<accession>A0A9D0YSP1</accession>
<sequence length="98" mass="10762">MKTRQRVQASLLCLGLLMLVLLTQLSSVHVLYHRCVGERCVVCHQVQENQHRLQHTAHIGGSGVQLSQLAQGDTLAPGLGEQERVQGTLISLKVKLSN</sequence>
<name>A0A9D0YSP1_9FIRM</name>
<reference evidence="1" key="2">
    <citation type="journal article" date="2021" name="PeerJ">
        <title>Extensive microbial diversity within the chicken gut microbiome revealed by metagenomics and culture.</title>
        <authorList>
            <person name="Gilroy R."/>
            <person name="Ravi A."/>
            <person name="Getino M."/>
            <person name="Pursley I."/>
            <person name="Horton D.L."/>
            <person name="Alikhan N.F."/>
            <person name="Baker D."/>
            <person name="Gharbi K."/>
            <person name="Hall N."/>
            <person name="Watson M."/>
            <person name="Adriaenssens E.M."/>
            <person name="Foster-Nyarko E."/>
            <person name="Jarju S."/>
            <person name="Secka A."/>
            <person name="Antonio M."/>
            <person name="Oren A."/>
            <person name="Chaudhuri R.R."/>
            <person name="La Ragione R."/>
            <person name="Hildebrand F."/>
            <person name="Pallen M.J."/>
        </authorList>
    </citation>
    <scope>NUCLEOTIDE SEQUENCE</scope>
    <source>
        <strain evidence="1">ChiGjej2B2-12916</strain>
    </source>
</reference>
<evidence type="ECO:0000313" key="1">
    <source>
        <dbReference type="EMBL" id="HIQ61029.1"/>
    </source>
</evidence>
<organism evidence="1 2">
    <name type="scientific">Candidatus Enterenecus faecium</name>
    <dbReference type="NCBI Taxonomy" id="2840780"/>
    <lineage>
        <taxon>Bacteria</taxon>
        <taxon>Bacillati</taxon>
        <taxon>Bacillota</taxon>
        <taxon>Clostridia</taxon>
        <taxon>Eubacteriales</taxon>
        <taxon>Candidatus Enterenecus</taxon>
    </lineage>
</organism>
<reference evidence="1" key="1">
    <citation type="submission" date="2020-10" db="EMBL/GenBank/DDBJ databases">
        <authorList>
            <person name="Gilroy R."/>
        </authorList>
    </citation>
    <scope>NUCLEOTIDE SEQUENCE</scope>
    <source>
        <strain evidence="1">ChiGjej2B2-12916</strain>
    </source>
</reference>
<evidence type="ECO:0000313" key="2">
    <source>
        <dbReference type="Proteomes" id="UP000886879"/>
    </source>
</evidence>
<dbReference type="AlphaFoldDB" id="A0A9D0YSP1"/>
<comment type="caution">
    <text evidence="1">The sequence shown here is derived from an EMBL/GenBank/DDBJ whole genome shotgun (WGS) entry which is preliminary data.</text>
</comment>